<keyword evidence="1" id="KW-0732">Signal</keyword>
<gene>
    <name evidence="2" type="ORF">Pan44_31870</name>
</gene>
<protein>
    <submittedName>
        <fullName evidence="2">Uncharacterized protein</fullName>
    </submittedName>
</protein>
<dbReference type="AlphaFoldDB" id="A0A517SG84"/>
<dbReference type="OrthoDB" id="213409at2"/>
<name>A0A517SG84_9PLAN</name>
<keyword evidence="3" id="KW-1185">Reference proteome</keyword>
<evidence type="ECO:0000313" key="2">
    <source>
        <dbReference type="EMBL" id="QDT55145.1"/>
    </source>
</evidence>
<feature type="signal peptide" evidence="1">
    <location>
        <begin position="1"/>
        <end position="23"/>
    </location>
</feature>
<organism evidence="2 3">
    <name type="scientific">Caulifigura coniformis</name>
    <dbReference type="NCBI Taxonomy" id="2527983"/>
    <lineage>
        <taxon>Bacteria</taxon>
        <taxon>Pseudomonadati</taxon>
        <taxon>Planctomycetota</taxon>
        <taxon>Planctomycetia</taxon>
        <taxon>Planctomycetales</taxon>
        <taxon>Planctomycetaceae</taxon>
        <taxon>Caulifigura</taxon>
    </lineage>
</organism>
<evidence type="ECO:0000256" key="1">
    <source>
        <dbReference type="SAM" id="SignalP"/>
    </source>
</evidence>
<dbReference type="KEGG" id="ccos:Pan44_31870"/>
<dbReference type="Proteomes" id="UP000315700">
    <property type="component" value="Chromosome"/>
</dbReference>
<dbReference type="InParanoid" id="A0A517SG84"/>
<proteinExistence type="predicted"/>
<evidence type="ECO:0000313" key="3">
    <source>
        <dbReference type="Proteomes" id="UP000315700"/>
    </source>
</evidence>
<accession>A0A517SG84</accession>
<feature type="chain" id="PRO_5021921367" evidence="1">
    <location>
        <begin position="24"/>
        <end position="226"/>
    </location>
</feature>
<dbReference type="EMBL" id="CP036271">
    <property type="protein sequence ID" value="QDT55145.1"/>
    <property type="molecule type" value="Genomic_DNA"/>
</dbReference>
<reference evidence="2 3" key="1">
    <citation type="submission" date="2019-02" db="EMBL/GenBank/DDBJ databases">
        <title>Deep-cultivation of Planctomycetes and their phenomic and genomic characterization uncovers novel biology.</title>
        <authorList>
            <person name="Wiegand S."/>
            <person name="Jogler M."/>
            <person name="Boedeker C."/>
            <person name="Pinto D."/>
            <person name="Vollmers J."/>
            <person name="Rivas-Marin E."/>
            <person name="Kohn T."/>
            <person name="Peeters S.H."/>
            <person name="Heuer A."/>
            <person name="Rast P."/>
            <person name="Oberbeckmann S."/>
            <person name="Bunk B."/>
            <person name="Jeske O."/>
            <person name="Meyerdierks A."/>
            <person name="Storesund J.E."/>
            <person name="Kallscheuer N."/>
            <person name="Luecker S."/>
            <person name="Lage O.M."/>
            <person name="Pohl T."/>
            <person name="Merkel B.J."/>
            <person name="Hornburger P."/>
            <person name="Mueller R.-W."/>
            <person name="Bruemmer F."/>
            <person name="Labrenz M."/>
            <person name="Spormann A.M."/>
            <person name="Op den Camp H."/>
            <person name="Overmann J."/>
            <person name="Amann R."/>
            <person name="Jetten M.S.M."/>
            <person name="Mascher T."/>
            <person name="Medema M.H."/>
            <person name="Devos D.P."/>
            <person name="Kaster A.-K."/>
            <person name="Ovreas L."/>
            <person name="Rohde M."/>
            <person name="Galperin M.Y."/>
            <person name="Jogler C."/>
        </authorList>
    </citation>
    <scope>NUCLEOTIDE SEQUENCE [LARGE SCALE GENOMIC DNA]</scope>
    <source>
        <strain evidence="2 3">Pan44</strain>
    </source>
</reference>
<dbReference type="RefSeq" id="WP_145030931.1">
    <property type="nucleotide sequence ID" value="NZ_CP036271.1"/>
</dbReference>
<sequence precursor="true">MPNRAQGLFVAALAIASPTASFAGWPFFAEGPKRGTAEYYCQRSDEPVGERQKFHHGKAWPPFARPCGPEQTCIHKFHANHYWPYPYNVQDRDDVRLALQTQVDNGWCAATTMYDYHFDAGTHLLNSAGQQHLNWIFTQAPPQHRHIYISTAPDTAQNDVRMQSVQKALAGYAGGEASMPVTLRATHPLGRPATEVEQIFTNAATNALPPTIEYQAIGSAASTGGN</sequence>